<accession>A0A0A6RZ93</accession>
<organism evidence="2 3">
    <name type="scientific">Candidatus Thiomargarita nelsonii</name>
    <dbReference type="NCBI Taxonomy" id="1003181"/>
    <lineage>
        <taxon>Bacteria</taxon>
        <taxon>Pseudomonadati</taxon>
        <taxon>Pseudomonadota</taxon>
        <taxon>Gammaproteobacteria</taxon>
        <taxon>Thiotrichales</taxon>
        <taxon>Thiotrichaceae</taxon>
        <taxon>Thiomargarita</taxon>
    </lineage>
</organism>
<name>A0A0A6RZ93_9GAMM</name>
<keyword evidence="3" id="KW-1185">Reference proteome</keyword>
<dbReference type="EMBL" id="JSZA02000052">
    <property type="protein sequence ID" value="KHD09216.2"/>
    <property type="molecule type" value="Genomic_DNA"/>
</dbReference>
<dbReference type="InterPro" id="IPR012431">
    <property type="entry name" value="PDDEXK_10"/>
</dbReference>
<comment type="caution">
    <text evidence="2">The sequence shown here is derived from an EMBL/GenBank/DDBJ whole genome shotgun (WGS) entry which is preliminary data.</text>
</comment>
<evidence type="ECO:0008006" key="4">
    <source>
        <dbReference type="Google" id="ProtNLM"/>
    </source>
</evidence>
<reference evidence="2 3" key="1">
    <citation type="journal article" date="2016" name="Front. Microbiol.">
        <title>Single-Cell (Meta-)Genomics of a Dimorphic Candidatus Thiomargarita nelsonii Reveals Genomic Plasticity.</title>
        <authorList>
            <person name="Flood B.E."/>
            <person name="Fliss P."/>
            <person name="Jones D.S."/>
            <person name="Dick G.J."/>
            <person name="Jain S."/>
            <person name="Kaster A.K."/>
            <person name="Winkel M."/>
            <person name="Mussmann M."/>
            <person name="Bailey J."/>
        </authorList>
    </citation>
    <scope>NUCLEOTIDE SEQUENCE [LARGE SCALE GENOMIC DNA]</scope>
    <source>
        <strain evidence="2">Hydrate Ridge</strain>
    </source>
</reference>
<evidence type="ECO:0000313" key="3">
    <source>
        <dbReference type="Proteomes" id="UP000030428"/>
    </source>
</evidence>
<dbReference type="AlphaFoldDB" id="A0A0A6RZ93"/>
<dbReference type="Pfam" id="PF07788">
    <property type="entry name" value="PDDEXK_10"/>
    <property type="match status" value="1"/>
</dbReference>
<sequence length="238" mass="28362">MRTAASLITNIVSLEHIKQQELSSMHKKWEEHQQKLQKMDLWLEQKREEDHKKWEKLHQKQMALTETIQNLEQRIKQQIEEDRKKWEERDKKIAQMDSTLDTTISRFDQRLMAMEARWGLESEASFRNALAGILKEFHDVQVLHVDEHDDEGVVFGYPEEIELDIIIKNGVLMIGEIKSSTNKSDLYTFMKKVRFYEQKKGRKVDRKFVISPMVNKYVMPLAKKFGIEVYSFAEEMEL</sequence>
<keyword evidence="1" id="KW-0175">Coiled coil</keyword>
<dbReference type="PANTHER" id="PTHR34314:SF6">
    <property type="entry name" value="DUF3782 DOMAIN-CONTAINING PROTEIN"/>
    <property type="match status" value="1"/>
</dbReference>
<feature type="coiled-coil region" evidence="1">
    <location>
        <begin position="54"/>
        <end position="81"/>
    </location>
</feature>
<dbReference type="Pfam" id="PF12644">
    <property type="entry name" value="DUF3782"/>
    <property type="match status" value="1"/>
</dbReference>
<gene>
    <name evidence="2" type="ORF">PN36_14920</name>
</gene>
<dbReference type="Proteomes" id="UP000030428">
    <property type="component" value="Unassembled WGS sequence"/>
</dbReference>
<evidence type="ECO:0000256" key="1">
    <source>
        <dbReference type="SAM" id="Coils"/>
    </source>
</evidence>
<dbReference type="PANTHER" id="PTHR34314">
    <property type="entry name" value="CRENARCHAEAL PROTEIN, PUTATIVE-RELATED"/>
    <property type="match status" value="1"/>
</dbReference>
<proteinExistence type="predicted"/>
<dbReference type="InterPro" id="IPR024271">
    <property type="entry name" value="DUF3782"/>
</dbReference>
<evidence type="ECO:0000313" key="2">
    <source>
        <dbReference type="EMBL" id="KHD09216.2"/>
    </source>
</evidence>
<protein>
    <recommendedName>
        <fullName evidence="4">DUF3782 domain-containing protein</fullName>
    </recommendedName>
</protein>